<dbReference type="AlphaFoldDB" id="A0A3B1CM60"/>
<keyword evidence="2" id="KW-0472">Membrane</keyword>
<evidence type="ECO:0000256" key="3">
    <source>
        <dbReference type="ARBA" id="ARBA00023237"/>
    </source>
</evidence>
<feature type="domain" description="OmpA-like" evidence="5">
    <location>
        <begin position="306"/>
        <end position="424"/>
    </location>
</feature>
<feature type="compositionally biased region" description="Pro residues" evidence="4">
    <location>
        <begin position="290"/>
        <end position="305"/>
    </location>
</feature>
<dbReference type="InterPro" id="IPR050330">
    <property type="entry name" value="Bact_OuterMem_StrucFunc"/>
</dbReference>
<proteinExistence type="predicted"/>
<evidence type="ECO:0000256" key="2">
    <source>
        <dbReference type="ARBA" id="ARBA00023136"/>
    </source>
</evidence>
<feature type="region of interest" description="Disordered" evidence="4">
    <location>
        <begin position="281"/>
        <end position="305"/>
    </location>
</feature>
<reference evidence="6" key="1">
    <citation type="submission" date="2018-06" db="EMBL/GenBank/DDBJ databases">
        <authorList>
            <person name="Zhirakovskaya E."/>
        </authorList>
    </citation>
    <scope>NUCLEOTIDE SEQUENCE</scope>
</reference>
<evidence type="ECO:0000256" key="1">
    <source>
        <dbReference type="ARBA" id="ARBA00004442"/>
    </source>
</evidence>
<dbReference type="InterPro" id="IPR036737">
    <property type="entry name" value="OmpA-like_sf"/>
</dbReference>
<evidence type="ECO:0000256" key="4">
    <source>
        <dbReference type="SAM" id="MobiDB-lite"/>
    </source>
</evidence>
<sequence length="424" mass="46175">MLQGKHLLTALFAATFIFAASFAHAQTGVDGGTGLFFVDKAKTLGHKNYSISGFYSDLNYETAKVNTDQTILSIPFTLGISDNLEVSAVYRSVNIDPEGFQSVDGPADGLGKLKWNFLNSEKYRIRLAAIGLVTLPFGSENKGLGTGDTDLGVKLALDKEYDNITWHFNVGFLDHKAENLDSVFLYGAGFEWFATPNLSLIGEVRGRSWSDQVPMRDDNTTAGGGIRYYVGDWASVSAGYNSWGGGTGERSPNAMWTIGVTFGRGLGQPRPASRIEPIAEEEKPAEPEAPAAPAPAPTPAPEPAPEPEVITIVLEGVHFKFDKSDLTDEAKEILQRNAEKLKANPDVKVVVEGYTCSIGSKGYNYKLGLRRAKSAKLYLVKQMGVHPDSMFVITSFGEERPAHTNKTRAGRALNRRVDFVIQSR</sequence>
<protein>
    <recommendedName>
        <fullName evidence="5">OmpA-like domain-containing protein</fullName>
    </recommendedName>
</protein>
<dbReference type="EMBL" id="UOGB01000167">
    <property type="protein sequence ID" value="VAX19955.1"/>
    <property type="molecule type" value="Genomic_DNA"/>
</dbReference>
<dbReference type="Pfam" id="PF00691">
    <property type="entry name" value="OmpA"/>
    <property type="match status" value="1"/>
</dbReference>
<dbReference type="PRINTS" id="PR01021">
    <property type="entry name" value="OMPADOMAIN"/>
</dbReference>
<comment type="subcellular location">
    <subcellularLocation>
        <location evidence="1">Cell outer membrane</location>
    </subcellularLocation>
</comment>
<name>A0A3B1CM60_9ZZZZ</name>
<evidence type="ECO:0000313" key="6">
    <source>
        <dbReference type="EMBL" id="VAX19955.1"/>
    </source>
</evidence>
<dbReference type="Gene3D" id="3.30.1330.60">
    <property type="entry name" value="OmpA-like domain"/>
    <property type="match status" value="1"/>
</dbReference>
<dbReference type="PROSITE" id="PS51123">
    <property type="entry name" value="OMPA_2"/>
    <property type="match status" value="1"/>
</dbReference>
<dbReference type="SUPFAM" id="SSF103088">
    <property type="entry name" value="OmpA-like"/>
    <property type="match status" value="1"/>
</dbReference>
<dbReference type="CDD" id="cd07185">
    <property type="entry name" value="OmpA_C-like"/>
    <property type="match status" value="1"/>
</dbReference>
<dbReference type="PANTHER" id="PTHR30329">
    <property type="entry name" value="STATOR ELEMENT OF FLAGELLAR MOTOR COMPLEX"/>
    <property type="match status" value="1"/>
</dbReference>
<keyword evidence="3" id="KW-0998">Cell outer membrane</keyword>
<accession>A0A3B1CM60</accession>
<gene>
    <name evidence="6" type="ORF">MNBD_NITROSPINAE03-978</name>
</gene>
<dbReference type="SUPFAM" id="SSF56935">
    <property type="entry name" value="Porins"/>
    <property type="match status" value="1"/>
</dbReference>
<dbReference type="GO" id="GO:0009279">
    <property type="term" value="C:cell outer membrane"/>
    <property type="evidence" value="ECO:0007669"/>
    <property type="project" value="UniProtKB-SubCell"/>
</dbReference>
<evidence type="ECO:0000259" key="5">
    <source>
        <dbReference type="PROSITE" id="PS51123"/>
    </source>
</evidence>
<dbReference type="InterPro" id="IPR006664">
    <property type="entry name" value="OMP_bac"/>
</dbReference>
<dbReference type="InterPro" id="IPR006665">
    <property type="entry name" value="OmpA-like"/>
</dbReference>
<organism evidence="6">
    <name type="scientific">hydrothermal vent metagenome</name>
    <dbReference type="NCBI Taxonomy" id="652676"/>
    <lineage>
        <taxon>unclassified sequences</taxon>
        <taxon>metagenomes</taxon>
        <taxon>ecological metagenomes</taxon>
    </lineage>
</organism>
<dbReference type="PANTHER" id="PTHR30329:SF21">
    <property type="entry name" value="LIPOPROTEIN YIAD-RELATED"/>
    <property type="match status" value="1"/>
</dbReference>